<reference evidence="3" key="1">
    <citation type="submission" date="2022-11" db="UniProtKB">
        <authorList>
            <consortium name="WormBaseParasite"/>
        </authorList>
    </citation>
    <scope>IDENTIFICATION</scope>
</reference>
<dbReference type="Proteomes" id="UP000887563">
    <property type="component" value="Unplaced"/>
</dbReference>
<proteinExistence type="predicted"/>
<name>A0A914LNR0_MELIC</name>
<feature type="signal peptide" evidence="1">
    <location>
        <begin position="1"/>
        <end position="18"/>
    </location>
</feature>
<protein>
    <submittedName>
        <fullName evidence="3">Uncharacterized protein</fullName>
    </submittedName>
</protein>
<evidence type="ECO:0000313" key="2">
    <source>
        <dbReference type="Proteomes" id="UP000887563"/>
    </source>
</evidence>
<evidence type="ECO:0000256" key="1">
    <source>
        <dbReference type="SAM" id="SignalP"/>
    </source>
</evidence>
<feature type="chain" id="PRO_5037869503" evidence="1">
    <location>
        <begin position="19"/>
        <end position="186"/>
    </location>
</feature>
<sequence length="186" mass="20690">MFSLVFIILLRSLPPLSLDDLFIFGKERFHCRLFKLACHDGCIDDCSVEKQLHVDYLKISLNCPLALIAHSSVDGRHLDQVVVLDQVPDGDLYGRISASAAHPSAAVYEYGALLLDRLSQNRKSELAKRSWIVGDVMIGPSIEPEMRYLLTAQLFSATIVQKWPIVLSRGPWVQIIGKGPPCTCDA</sequence>
<dbReference type="AlphaFoldDB" id="A0A914LNR0"/>
<dbReference type="WBParaSite" id="Minc3s00699g16263">
    <property type="protein sequence ID" value="Minc3s00699g16263"/>
    <property type="gene ID" value="Minc3s00699g16263"/>
</dbReference>
<evidence type="ECO:0000313" key="3">
    <source>
        <dbReference type="WBParaSite" id="Minc3s00699g16263"/>
    </source>
</evidence>
<organism evidence="2 3">
    <name type="scientific">Meloidogyne incognita</name>
    <name type="common">Southern root-knot nematode worm</name>
    <name type="synonym">Oxyuris incognita</name>
    <dbReference type="NCBI Taxonomy" id="6306"/>
    <lineage>
        <taxon>Eukaryota</taxon>
        <taxon>Metazoa</taxon>
        <taxon>Ecdysozoa</taxon>
        <taxon>Nematoda</taxon>
        <taxon>Chromadorea</taxon>
        <taxon>Rhabditida</taxon>
        <taxon>Tylenchina</taxon>
        <taxon>Tylenchomorpha</taxon>
        <taxon>Tylenchoidea</taxon>
        <taxon>Meloidogynidae</taxon>
        <taxon>Meloidogyninae</taxon>
        <taxon>Meloidogyne</taxon>
        <taxon>Meloidogyne incognita group</taxon>
    </lineage>
</organism>
<keyword evidence="2" id="KW-1185">Reference proteome</keyword>
<keyword evidence="1" id="KW-0732">Signal</keyword>
<accession>A0A914LNR0</accession>